<reference evidence="2 3" key="1">
    <citation type="submission" date="2024-04" db="EMBL/GenBank/DDBJ databases">
        <title>Draft genome sequence of Thalassolituus maritimus NBRC 116585.</title>
        <authorList>
            <person name="Miyakawa T."/>
            <person name="Kusuya Y."/>
            <person name="Miura T."/>
        </authorList>
    </citation>
    <scope>NUCLEOTIDE SEQUENCE [LARGE SCALE GENOMIC DNA]</scope>
    <source>
        <strain evidence="2 3">5NW40-0001</strain>
    </source>
</reference>
<protein>
    <submittedName>
        <fullName evidence="2">Uncharacterized protein</fullName>
    </submittedName>
</protein>
<feature type="compositionally biased region" description="Basic residues" evidence="1">
    <location>
        <begin position="600"/>
        <end position="609"/>
    </location>
</feature>
<dbReference type="EMBL" id="BAABWH010000004">
    <property type="protein sequence ID" value="GAA6145678.1"/>
    <property type="molecule type" value="Genomic_DNA"/>
</dbReference>
<feature type="region of interest" description="Disordered" evidence="1">
    <location>
        <begin position="582"/>
        <end position="609"/>
    </location>
</feature>
<organism evidence="2 3">
    <name type="scientific">Thalassolituus maritimus</name>
    <dbReference type="NCBI Taxonomy" id="484498"/>
    <lineage>
        <taxon>Bacteria</taxon>
        <taxon>Pseudomonadati</taxon>
        <taxon>Pseudomonadota</taxon>
        <taxon>Gammaproteobacteria</taxon>
        <taxon>Oceanospirillales</taxon>
        <taxon>Oceanospirillaceae</taxon>
        <taxon>Thalassolituus</taxon>
    </lineage>
</organism>
<keyword evidence="3" id="KW-1185">Reference proteome</keyword>
<evidence type="ECO:0000313" key="2">
    <source>
        <dbReference type="EMBL" id="GAA6145678.1"/>
    </source>
</evidence>
<name>A0ABP9ZZU9_9GAMM</name>
<dbReference type="RefSeq" id="WP_353294724.1">
    <property type="nucleotide sequence ID" value="NZ_BAABWH010000004.1"/>
</dbReference>
<feature type="compositionally biased region" description="Basic and acidic residues" evidence="1">
    <location>
        <begin position="585"/>
        <end position="599"/>
    </location>
</feature>
<sequence length="609" mass="68822">MLFDQPQAESTRIRTLTIQAPRASHARIERDVATADWPSTHDEQIIFIRRVKASGSEESITHSLREETLKLIREKPSDNVCIFANYNDMLAQLLGDAVASKLSSHWYWRTWNEKVLRSAHSALMTVALESVTNLGAALTQMAKKGKLISILDVLSDNEAEELLLQLSYQSGYNLDMTTLKSLDITLPPTWNQEKTLTELDSDPADIRYQRETSEAGAASNPILEYVQSDARATGDQTTVKSLSIVDSIANNDLAPWQSSLADTKSQAHLYLVAFLISQEHLPLALYQSPNELLPQITRKLVSTKQIKTSTEHTENTFVRSDEHIQPPHNNAQVHPDVLLSPSEQTEPSETFSSKVNQHPHHESDRNQTFSSTDVTPHKKSGIVPKEDRKPMTGTDPVGDFPLRASQTDRNSTDSDFIQFGSHFGGLLYLLNFLNRAPVQALIRDHWKSVPSPWSWLYGAIETLADCDALKTDPLYQYILMRAVKETHDSELHSNEGILNHELLLQLSDISSALYPRELWHQELVTLRSDTLVTSEKIIVRADMSDANINARLQGLDINPGWLPWLGYSVQFQFEQGYTAQAVGSEKQRERQQDIQEKTLHKTPREKRHE</sequence>
<feature type="compositionally biased region" description="Basic and acidic residues" evidence="1">
    <location>
        <begin position="309"/>
        <end position="325"/>
    </location>
</feature>
<dbReference type="Proteomes" id="UP001481413">
    <property type="component" value="Unassembled WGS sequence"/>
</dbReference>
<evidence type="ECO:0000313" key="3">
    <source>
        <dbReference type="Proteomes" id="UP001481413"/>
    </source>
</evidence>
<proteinExistence type="predicted"/>
<feature type="region of interest" description="Disordered" evidence="1">
    <location>
        <begin position="304"/>
        <end position="409"/>
    </location>
</feature>
<comment type="caution">
    <text evidence="2">The sequence shown here is derived from an EMBL/GenBank/DDBJ whole genome shotgun (WGS) entry which is preliminary data.</text>
</comment>
<feature type="compositionally biased region" description="Polar residues" evidence="1">
    <location>
        <begin position="341"/>
        <end position="356"/>
    </location>
</feature>
<gene>
    <name evidence="2" type="ORF">NBRC116585_17960</name>
</gene>
<evidence type="ECO:0000256" key="1">
    <source>
        <dbReference type="SAM" id="MobiDB-lite"/>
    </source>
</evidence>
<accession>A0ABP9ZZU9</accession>